<protein>
    <submittedName>
        <fullName evidence="1">Uncharacterized protein</fullName>
    </submittedName>
</protein>
<proteinExistence type="predicted"/>
<dbReference type="Proteomes" id="UP001501747">
    <property type="component" value="Unassembled WGS sequence"/>
</dbReference>
<dbReference type="RefSeq" id="WP_344870519.1">
    <property type="nucleotide sequence ID" value="NZ_BAABAL010000003.1"/>
</dbReference>
<keyword evidence="2" id="KW-1185">Reference proteome</keyword>
<comment type="caution">
    <text evidence="1">The sequence shown here is derived from an EMBL/GenBank/DDBJ whole genome shotgun (WGS) entry which is preliminary data.</text>
</comment>
<gene>
    <name evidence="1" type="ORF">GCM10022247_02240</name>
</gene>
<accession>A0ABP7QTT0</accession>
<reference evidence="2" key="1">
    <citation type="journal article" date="2019" name="Int. J. Syst. Evol. Microbiol.">
        <title>The Global Catalogue of Microorganisms (GCM) 10K type strain sequencing project: providing services to taxonomists for standard genome sequencing and annotation.</title>
        <authorList>
            <consortium name="The Broad Institute Genomics Platform"/>
            <consortium name="The Broad Institute Genome Sequencing Center for Infectious Disease"/>
            <person name="Wu L."/>
            <person name="Ma J."/>
        </authorList>
    </citation>
    <scope>NUCLEOTIDE SEQUENCE [LARGE SCALE GENOMIC DNA]</scope>
    <source>
        <strain evidence="2">JCM 17342</strain>
    </source>
</reference>
<dbReference type="EMBL" id="BAABAL010000003">
    <property type="protein sequence ID" value="GAA3987493.1"/>
    <property type="molecule type" value="Genomic_DNA"/>
</dbReference>
<evidence type="ECO:0000313" key="2">
    <source>
        <dbReference type="Proteomes" id="UP001501747"/>
    </source>
</evidence>
<name>A0ABP7QTT0_9PSEU</name>
<organism evidence="1 2">
    <name type="scientific">Allokutzneria multivorans</name>
    <dbReference type="NCBI Taxonomy" id="1142134"/>
    <lineage>
        <taxon>Bacteria</taxon>
        <taxon>Bacillati</taxon>
        <taxon>Actinomycetota</taxon>
        <taxon>Actinomycetes</taxon>
        <taxon>Pseudonocardiales</taxon>
        <taxon>Pseudonocardiaceae</taxon>
        <taxon>Allokutzneria</taxon>
    </lineage>
</organism>
<evidence type="ECO:0000313" key="1">
    <source>
        <dbReference type="EMBL" id="GAA3987493.1"/>
    </source>
</evidence>
<sequence length="223" mass="24530">MITVRRLRVRSAEGHFQVVEVDESGADGADVARSDGSDETTPITSFSDENGLLFRLRETHGKSLSKQEARGPADELLGVYWTRTFRDHQVVEQDGRRYVGRERRRGKRLWRKLLANIPFVEYDERFVDYDFHVGGTLALTVESEPVDEADPGTGKPGSGWTHEIGATAMSDGPGVGSVLGMFTDGPNVNAAPEASCHLVHIHDPELGVRVVLGLIVLLARSPR</sequence>